<dbReference type="Gene3D" id="1.10.1760.20">
    <property type="match status" value="1"/>
</dbReference>
<evidence type="ECO:0000256" key="9">
    <source>
        <dbReference type="SAM" id="Phobius"/>
    </source>
</evidence>
<keyword evidence="3 8" id="KW-0813">Transport</keyword>
<feature type="transmembrane region" description="Helical" evidence="9">
    <location>
        <begin position="81"/>
        <end position="100"/>
    </location>
</feature>
<reference evidence="10 11" key="1">
    <citation type="submission" date="2021-03" db="EMBL/GenBank/DDBJ databases">
        <title>Genomic Encyclopedia of Type Strains, Phase IV (KMG-IV): sequencing the most valuable type-strain genomes for metagenomic binning, comparative biology and taxonomic classification.</title>
        <authorList>
            <person name="Goeker M."/>
        </authorList>
    </citation>
    <scope>NUCLEOTIDE SEQUENCE [LARGE SCALE GENOMIC DNA]</scope>
    <source>
        <strain evidence="10 11">DSM 28783</strain>
    </source>
</reference>
<proteinExistence type="inferred from homology"/>
<dbReference type="PIRSF" id="PIRSF037778">
    <property type="entry name" value="UCP037778_transp_RibU"/>
    <property type="match status" value="1"/>
</dbReference>
<evidence type="ECO:0000256" key="5">
    <source>
        <dbReference type="ARBA" id="ARBA00022692"/>
    </source>
</evidence>
<keyword evidence="7 8" id="KW-0472">Membrane</keyword>
<feature type="transmembrane region" description="Helical" evidence="9">
    <location>
        <begin position="107"/>
        <end position="130"/>
    </location>
</feature>
<evidence type="ECO:0000313" key="11">
    <source>
        <dbReference type="Proteomes" id="UP001519307"/>
    </source>
</evidence>
<dbReference type="PANTHER" id="PTHR38438:SF1">
    <property type="entry name" value="RIBOFLAVIN TRANSPORTER RIBU"/>
    <property type="match status" value="1"/>
</dbReference>
<evidence type="ECO:0000256" key="8">
    <source>
        <dbReference type="PIRNR" id="PIRNR037778"/>
    </source>
</evidence>
<keyword evidence="5 9" id="KW-0812">Transmembrane</keyword>
<dbReference type="PANTHER" id="PTHR38438">
    <property type="entry name" value="RIBOFLAVIN TRANSPORTER RIBU"/>
    <property type="match status" value="1"/>
</dbReference>
<feature type="transmembrane region" description="Helical" evidence="9">
    <location>
        <begin position="162"/>
        <end position="186"/>
    </location>
</feature>
<evidence type="ECO:0000256" key="2">
    <source>
        <dbReference type="ARBA" id="ARBA00005540"/>
    </source>
</evidence>
<dbReference type="InterPro" id="IPR024529">
    <property type="entry name" value="ECF_trnsprt_substrate-spec"/>
</dbReference>
<feature type="transmembrane region" description="Helical" evidence="9">
    <location>
        <begin position="12"/>
        <end position="32"/>
    </location>
</feature>
<evidence type="ECO:0000256" key="3">
    <source>
        <dbReference type="ARBA" id="ARBA00022448"/>
    </source>
</evidence>
<evidence type="ECO:0000256" key="1">
    <source>
        <dbReference type="ARBA" id="ARBA00004651"/>
    </source>
</evidence>
<dbReference type="InterPro" id="IPR025720">
    <property type="entry name" value="RibU"/>
</dbReference>
<keyword evidence="4 8" id="KW-1003">Cell membrane</keyword>
<comment type="caution">
    <text evidence="10">The sequence shown here is derived from an EMBL/GenBank/DDBJ whole genome shotgun (WGS) entry which is preliminary data.</text>
</comment>
<dbReference type="Proteomes" id="UP001519307">
    <property type="component" value="Unassembled WGS sequence"/>
</dbReference>
<gene>
    <name evidence="10" type="ORF">J2Z42_001079</name>
</gene>
<sequence>MKDKKLNQLVKVSLLSVIACVLMFLELSLPIFPSFLKVDISDLPALMGTFALGPVSGIMIELFKNILHGIFAGQTAFIGELANFGVGASLVLIAGLVYNVKKSRKTAVIGLVFGTIVMALVAAVLNYFVLLPLYQNAFNFPISQIIAVAGKINGNVNSVGTLIAWTIIPFNLFKGAIVTVLTLVIYKSVSPILKKENNNEKQVA</sequence>
<evidence type="ECO:0000256" key="4">
    <source>
        <dbReference type="ARBA" id="ARBA00022475"/>
    </source>
</evidence>
<dbReference type="Pfam" id="PF12822">
    <property type="entry name" value="ECF_trnsprt"/>
    <property type="match status" value="1"/>
</dbReference>
<organism evidence="10 11">
    <name type="scientific">Clostridium algifaecis</name>
    <dbReference type="NCBI Taxonomy" id="1472040"/>
    <lineage>
        <taxon>Bacteria</taxon>
        <taxon>Bacillati</taxon>
        <taxon>Bacillota</taxon>
        <taxon>Clostridia</taxon>
        <taxon>Eubacteriales</taxon>
        <taxon>Clostridiaceae</taxon>
        <taxon>Clostridium</taxon>
    </lineage>
</organism>
<comment type="similarity">
    <text evidence="2 8">Belongs to the prokaryotic riboflavin transporter (P-RFT) (TC 2.A.87) family.</text>
</comment>
<comment type="function">
    <text evidence="8">Probably a riboflavin-binding protein that interacts with the energy-coupling factor (ECF) ABC-transporter complex.</text>
</comment>
<comment type="subcellular location">
    <subcellularLocation>
        <location evidence="1">Cell membrane</location>
        <topology evidence="1">Multi-pass membrane protein</topology>
    </subcellularLocation>
</comment>
<protein>
    <recommendedName>
        <fullName evidence="8">Riboflavin transporter</fullName>
    </recommendedName>
</protein>
<accession>A0ABS4KQW3</accession>
<dbReference type="RefSeq" id="WP_209701557.1">
    <property type="nucleotide sequence ID" value="NZ_JAGGLM010000004.1"/>
</dbReference>
<evidence type="ECO:0000256" key="6">
    <source>
        <dbReference type="ARBA" id="ARBA00022989"/>
    </source>
</evidence>
<name>A0ABS4KQW3_9CLOT</name>
<keyword evidence="6 9" id="KW-1133">Transmembrane helix</keyword>
<evidence type="ECO:0000256" key="7">
    <source>
        <dbReference type="ARBA" id="ARBA00023136"/>
    </source>
</evidence>
<evidence type="ECO:0000313" key="10">
    <source>
        <dbReference type="EMBL" id="MBP2032414.1"/>
    </source>
</evidence>
<keyword evidence="11" id="KW-1185">Reference proteome</keyword>
<dbReference type="EMBL" id="JAGGLM010000004">
    <property type="protein sequence ID" value="MBP2032414.1"/>
    <property type="molecule type" value="Genomic_DNA"/>
</dbReference>